<dbReference type="Gene3D" id="3.40.30.10">
    <property type="entry name" value="Glutaredoxin"/>
    <property type="match status" value="1"/>
</dbReference>
<evidence type="ECO:0000313" key="3">
    <source>
        <dbReference type="Proteomes" id="UP000665561"/>
    </source>
</evidence>
<reference evidence="2 3" key="1">
    <citation type="submission" date="2020-01" db="EMBL/GenBank/DDBJ databases">
        <title>Paenibacillus soybeanensis sp. nov. isolated from the nodules of soybean (Glycine max(L.) Merr).</title>
        <authorList>
            <person name="Wang H."/>
        </authorList>
    </citation>
    <scope>NUCLEOTIDE SEQUENCE [LARGE SCALE GENOMIC DNA]</scope>
    <source>
        <strain evidence="2 3">T1</strain>
    </source>
</reference>
<dbReference type="CDD" id="cd03024">
    <property type="entry name" value="DsbA_FrnE"/>
    <property type="match status" value="1"/>
</dbReference>
<organism evidence="2 3">
    <name type="scientific">Paenibacillus glycinis</name>
    <dbReference type="NCBI Taxonomy" id="2697035"/>
    <lineage>
        <taxon>Bacteria</taxon>
        <taxon>Bacillati</taxon>
        <taxon>Bacillota</taxon>
        <taxon>Bacilli</taxon>
        <taxon>Bacillales</taxon>
        <taxon>Paenibacillaceae</taxon>
        <taxon>Paenibacillus</taxon>
    </lineage>
</organism>
<keyword evidence="3" id="KW-1185">Reference proteome</keyword>
<name>A0ABW9XX33_9BACL</name>
<dbReference type="Pfam" id="PF01323">
    <property type="entry name" value="DSBA"/>
    <property type="match status" value="1"/>
</dbReference>
<proteinExistence type="predicted"/>
<dbReference type="InterPro" id="IPR036249">
    <property type="entry name" value="Thioredoxin-like_sf"/>
</dbReference>
<sequence length="209" mass="23232">MHIDLYSDVACPWCRIGKQNLTRALQLWEERCGEPVTVAYHAYQLDPHLPEEGRVYDEAMMRKMGGTDHLKRVADHVTSAGAAVGVTFRFDRVAKMPNTRLAHRFVSLLPEETKDAAIEALFKAYFEDGVDITELKAILAIAEGLGANLPDLRERLERGEGAEEVEADLKRARQIGVTGVPFFVFNNRYALSGAYPAEELLGLMGGARV</sequence>
<dbReference type="PANTHER" id="PTHR13887:SF41">
    <property type="entry name" value="THIOREDOXIN SUPERFAMILY PROTEIN"/>
    <property type="match status" value="1"/>
</dbReference>
<dbReference type="SUPFAM" id="SSF52833">
    <property type="entry name" value="Thioredoxin-like"/>
    <property type="match status" value="1"/>
</dbReference>
<dbReference type="Proteomes" id="UP000665561">
    <property type="component" value="Unassembled WGS sequence"/>
</dbReference>
<evidence type="ECO:0000313" key="2">
    <source>
        <dbReference type="EMBL" id="NBD26816.1"/>
    </source>
</evidence>
<gene>
    <name evidence="2" type="ORF">GT019_23315</name>
</gene>
<comment type="caution">
    <text evidence="2">The sequence shown here is derived from an EMBL/GenBank/DDBJ whole genome shotgun (WGS) entry which is preliminary data.</text>
</comment>
<feature type="domain" description="DSBA-like thioredoxin" evidence="1">
    <location>
        <begin position="3"/>
        <end position="201"/>
    </location>
</feature>
<dbReference type="RefSeq" id="WP_161745829.1">
    <property type="nucleotide sequence ID" value="NZ_JAAAMV010000023.1"/>
</dbReference>
<accession>A0ABW9XX33</accession>
<dbReference type="PANTHER" id="PTHR13887">
    <property type="entry name" value="GLUTATHIONE S-TRANSFERASE KAPPA"/>
    <property type="match status" value="1"/>
</dbReference>
<evidence type="ECO:0000259" key="1">
    <source>
        <dbReference type="Pfam" id="PF01323"/>
    </source>
</evidence>
<dbReference type="InterPro" id="IPR001853">
    <property type="entry name" value="DSBA-like_thioredoxin_dom"/>
</dbReference>
<dbReference type="EMBL" id="JAAAMV010000023">
    <property type="protein sequence ID" value="NBD26816.1"/>
    <property type="molecule type" value="Genomic_DNA"/>
</dbReference>
<protein>
    <submittedName>
        <fullName evidence="2">DsbA family oxidoreductase</fullName>
    </submittedName>
</protein>